<sequence length="278" mass="31510">MNIHYIQTGDVQIKSLHAVSRKITRPARTWDVLKDKDWTPLLPIGCWLIEHPEGLIMVDTGESSHANYYHYQPWWHPFMQTCERRWVRPEEEAGAKVRALGFDPADVRWVVMTHMHGDHAGGIPNFPKSEFVLSAPEAAASLAWSGPISGFLNMHYPKGFNPARVEHKDGPWESFDRSTKLTKDGRVRIVPTPGHTEGHQSVVIEQDDHLVMIAGDAAYNERALIDGIVDGVAASYDVHKDTTRRLRELCKRHPVITQFAHDPQCETRLNGKNFTVIS</sequence>
<dbReference type="RefSeq" id="WP_207489474.1">
    <property type="nucleotide sequence ID" value="NZ_JADIJS010000003.1"/>
</dbReference>
<dbReference type="PANTHER" id="PTHR42978:SF7">
    <property type="entry name" value="METALLO-HYDROLASE RV2300C-RELATED"/>
    <property type="match status" value="1"/>
</dbReference>
<proteinExistence type="inferred from homology"/>
<dbReference type="PANTHER" id="PTHR42978">
    <property type="entry name" value="QUORUM-QUENCHING LACTONASE YTNP-RELATED-RELATED"/>
    <property type="match status" value="1"/>
</dbReference>
<name>A0ABS3K3Y7_9HYPH</name>
<keyword evidence="8" id="KW-1185">Reference proteome</keyword>
<dbReference type="SMART" id="SM00849">
    <property type="entry name" value="Lactamase_B"/>
    <property type="match status" value="1"/>
</dbReference>
<dbReference type="Proteomes" id="UP000718278">
    <property type="component" value="Unassembled WGS sequence"/>
</dbReference>
<accession>A0ABS3K3Y7</accession>
<evidence type="ECO:0000313" key="8">
    <source>
        <dbReference type="Proteomes" id="UP000718278"/>
    </source>
</evidence>
<protein>
    <submittedName>
        <fullName evidence="7">N-acyl homoserine lactonase family protein</fullName>
    </submittedName>
</protein>
<keyword evidence="5" id="KW-0862">Zinc</keyword>
<dbReference type="InterPro" id="IPR001279">
    <property type="entry name" value="Metallo-B-lactamas"/>
</dbReference>
<keyword evidence="3" id="KW-0479">Metal-binding</keyword>
<evidence type="ECO:0000256" key="5">
    <source>
        <dbReference type="ARBA" id="ARBA00022833"/>
    </source>
</evidence>
<evidence type="ECO:0000256" key="3">
    <source>
        <dbReference type="ARBA" id="ARBA00022723"/>
    </source>
</evidence>
<dbReference type="Gene3D" id="3.60.15.10">
    <property type="entry name" value="Ribonuclease Z/Hydroxyacylglutathione hydrolase-like"/>
    <property type="match status" value="1"/>
</dbReference>
<dbReference type="EMBL" id="JADIJS010000003">
    <property type="protein sequence ID" value="MBO1041132.1"/>
    <property type="molecule type" value="Genomic_DNA"/>
</dbReference>
<evidence type="ECO:0000256" key="1">
    <source>
        <dbReference type="ARBA" id="ARBA00001947"/>
    </source>
</evidence>
<evidence type="ECO:0000256" key="4">
    <source>
        <dbReference type="ARBA" id="ARBA00022801"/>
    </source>
</evidence>
<gene>
    <name evidence="7" type="ORF">IPV26_15795</name>
</gene>
<dbReference type="InterPro" id="IPR036866">
    <property type="entry name" value="RibonucZ/Hydroxyglut_hydro"/>
</dbReference>
<keyword evidence="4" id="KW-0378">Hydrolase</keyword>
<dbReference type="Pfam" id="PF00753">
    <property type="entry name" value="Lactamase_B"/>
    <property type="match status" value="1"/>
</dbReference>
<dbReference type="SUPFAM" id="SSF56281">
    <property type="entry name" value="Metallo-hydrolase/oxidoreductase"/>
    <property type="match status" value="1"/>
</dbReference>
<dbReference type="InterPro" id="IPR051013">
    <property type="entry name" value="MBL_superfamily_lactonases"/>
</dbReference>
<comment type="cofactor">
    <cofactor evidence="1">
        <name>Zn(2+)</name>
        <dbReference type="ChEBI" id="CHEBI:29105"/>
    </cofactor>
</comment>
<evidence type="ECO:0000313" key="7">
    <source>
        <dbReference type="EMBL" id="MBO1041132.1"/>
    </source>
</evidence>
<feature type="domain" description="Metallo-beta-lactamase" evidence="6">
    <location>
        <begin position="43"/>
        <end position="261"/>
    </location>
</feature>
<comment type="caution">
    <text evidence="7">The sequence shown here is derived from an EMBL/GenBank/DDBJ whole genome shotgun (WGS) entry which is preliminary data.</text>
</comment>
<evidence type="ECO:0000256" key="2">
    <source>
        <dbReference type="ARBA" id="ARBA00007749"/>
    </source>
</evidence>
<comment type="similarity">
    <text evidence="2">Belongs to the metallo-beta-lactamase superfamily.</text>
</comment>
<evidence type="ECO:0000259" key="6">
    <source>
        <dbReference type="SMART" id="SM00849"/>
    </source>
</evidence>
<organism evidence="7 8">
    <name type="scientific">Brucella pituitosa</name>
    <dbReference type="NCBI Taxonomy" id="571256"/>
    <lineage>
        <taxon>Bacteria</taxon>
        <taxon>Pseudomonadati</taxon>
        <taxon>Pseudomonadota</taxon>
        <taxon>Alphaproteobacteria</taxon>
        <taxon>Hyphomicrobiales</taxon>
        <taxon>Brucellaceae</taxon>
        <taxon>Brucella/Ochrobactrum group</taxon>
        <taxon>Brucella</taxon>
    </lineage>
</organism>
<dbReference type="CDD" id="cd07729">
    <property type="entry name" value="AHL_lactonase_MBL-fold"/>
    <property type="match status" value="1"/>
</dbReference>
<reference evidence="7 8" key="1">
    <citation type="submission" date="2020-10" db="EMBL/GenBank/DDBJ databases">
        <title>Genomic characterization of underground lake bacteria from Wind Cave National Park: Insight into the archetypical LuxI/LuxR and identification of LuxR solos.</title>
        <authorList>
            <person name="Wengert P.C."/>
            <person name="Savka M.A."/>
        </authorList>
    </citation>
    <scope>NUCLEOTIDE SEQUENCE [LARGE SCALE GENOMIC DNA]</scope>
    <source>
        <strain evidence="7 8">SD316</strain>
    </source>
</reference>